<dbReference type="AlphaFoldDB" id="A0A427XIT7"/>
<name>A0A427XIT7_9TREE</name>
<dbReference type="EMBL" id="RSCE01000011">
    <property type="protein sequence ID" value="RSH78703.1"/>
    <property type="molecule type" value="Genomic_DNA"/>
</dbReference>
<feature type="compositionally biased region" description="Low complexity" evidence="1">
    <location>
        <begin position="16"/>
        <end position="36"/>
    </location>
</feature>
<dbReference type="Gene3D" id="2.30.30.100">
    <property type="match status" value="1"/>
</dbReference>
<dbReference type="GeneID" id="39586142"/>
<dbReference type="SUPFAM" id="SSF50182">
    <property type="entry name" value="Sm-like ribonucleoproteins"/>
    <property type="match status" value="1"/>
</dbReference>
<reference evidence="2 3" key="1">
    <citation type="submission" date="2018-11" db="EMBL/GenBank/DDBJ databases">
        <title>Genome sequence of Apiotrichum porosum DSM 27194.</title>
        <authorList>
            <person name="Aliyu H."/>
            <person name="Gorte O."/>
            <person name="Ochsenreither K."/>
        </authorList>
    </citation>
    <scope>NUCLEOTIDE SEQUENCE [LARGE SCALE GENOMIC DNA]</scope>
    <source>
        <strain evidence="2 3">DSM 27194</strain>
    </source>
</reference>
<proteinExistence type="predicted"/>
<comment type="caution">
    <text evidence="2">The sequence shown here is derived from an EMBL/GenBank/DDBJ whole genome shotgun (WGS) entry which is preliminary data.</text>
</comment>
<dbReference type="OrthoDB" id="2020720at2759"/>
<evidence type="ECO:0000313" key="2">
    <source>
        <dbReference type="EMBL" id="RSH78703.1"/>
    </source>
</evidence>
<organism evidence="2 3">
    <name type="scientific">Apiotrichum porosum</name>
    <dbReference type="NCBI Taxonomy" id="105984"/>
    <lineage>
        <taxon>Eukaryota</taxon>
        <taxon>Fungi</taxon>
        <taxon>Dikarya</taxon>
        <taxon>Basidiomycota</taxon>
        <taxon>Agaricomycotina</taxon>
        <taxon>Tremellomycetes</taxon>
        <taxon>Trichosporonales</taxon>
        <taxon>Trichosporonaceae</taxon>
        <taxon>Apiotrichum</taxon>
    </lineage>
</organism>
<evidence type="ECO:0000313" key="3">
    <source>
        <dbReference type="Proteomes" id="UP000279236"/>
    </source>
</evidence>
<evidence type="ECO:0000256" key="1">
    <source>
        <dbReference type="SAM" id="MobiDB-lite"/>
    </source>
</evidence>
<gene>
    <name evidence="2" type="ORF">EHS24_001599</name>
</gene>
<protein>
    <submittedName>
        <fullName evidence="2">Uncharacterized protein</fullName>
    </submittedName>
</protein>
<dbReference type="Proteomes" id="UP000279236">
    <property type="component" value="Unassembled WGS sequence"/>
</dbReference>
<accession>A0A427XIT7</accession>
<dbReference type="RefSeq" id="XP_028473850.1">
    <property type="nucleotide sequence ID" value="XM_028617387.1"/>
</dbReference>
<keyword evidence="3" id="KW-1185">Reference proteome</keyword>
<dbReference type="InterPro" id="IPR010920">
    <property type="entry name" value="LSM_dom_sf"/>
</dbReference>
<feature type="region of interest" description="Disordered" evidence="1">
    <location>
        <begin position="1"/>
        <end position="52"/>
    </location>
</feature>
<sequence>MEDLDVNDFPPIGQGTPSTASSRRTSSNSPTTASPAISLGECAPTPSTQHTSSAVAAGILRNTPPPPLPPAAPLPPSAALRSLLHTRLTVTLTDGRVLFGTLLVIDAAASLLLTNVRERRILPQTPVGLNVAQYYPWSRENVNGNGEADSAEERPGQVRFRELSSVLIPMKEVVGVEIGEGDAESWGRFSGVVFDGGKALPPVVVGDKEAGVGEEGRKVDDEGQGHVHVMAW</sequence>